<dbReference type="Proteomes" id="UP000178911">
    <property type="component" value="Unassembled WGS sequence"/>
</dbReference>
<keyword evidence="2" id="KW-0378">Hydrolase</keyword>
<dbReference type="InterPro" id="IPR039356">
    <property type="entry name" value="YfbR/HDDC2"/>
</dbReference>
<organism evidence="4 5">
    <name type="scientific">Candidatus Yanofskybacteria bacterium RIFCSPLOWO2_01_FULL_43_22</name>
    <dbReference type="NCBI Taxonomy" id="1802695"/>
    <lineage>
        <taxon>Bacteria</taxon>
        <taxon>Candidatus Yanofskyibacteriota</taxon>
    </lineage>
</organism>
<sequence length="196" mass="23563">MSPQRMKKLIKFLKEIAKLKNVERRVLISNMKRWESSAEHSFDLAMWVWILSPYLPKNLDLPRTMKLVLLHDLVEIYAGDTFFFDHKKRKTKKMREDRAAKKLFAQASPELKKEFTKLWREFETSKTKEARVAKSVDRLQPILQNILTGGYSWRKHHITEEFIQDHKKQYMVHDPFLLKLYNALIKEARRVKILPR</sequence>
<dbReference type="EMBL" id="MGKJ01000017">
    <property type="protein sequence ID" value="OGN23656.1"/>
    <property type="molecule type" value="Genomic_DNA"/>
</dbReference>
<accession>A0A1F8GG08</accession>
<dbReference type="GO" id="GO:0002953">
    <property type="term" value="F:5'-deoxynucleotidase activity"/>
    <property type="evidence" value="ECO:0007669"/>
    <property type="project" value="InterPro"/>
</dbReference>
<keyword evidence="1" id="KW-0479">Metal-binding</keyword>
<dbReference type="GO" id="GO:0046872">
    <property type="term" value="F:metal ion binding"/>
    <property type="evidence" value="ECO:0007669"/>
    <property type="project" value="UniProtKB-KW"/>
</dbReference>
<dbReference type="GO" id="GO:0005737">
    <property type="term" value="C:cytoplasm"/>
    <property type="evidence" value="ECO:0007669"/>
    <property type="project" value="TreeGrafter"/>
</dbReference>
<reference evidence="4 5" key="1">
    <citation type="journal article" date="2016" name="Nat. Commun.">
        <title>Thousands of microbial genomes shed light on interconnected biogeochemical processes in an aquifer system.</title>
        <authorList>
            <person name="Anantharaman K."/>
            <person name="Brown C.T."/>
            <person name="Hug L.A."/>
            <person name="Sharon I."/>
            <person name="Castelle C.J."/>
            <person name="Probst A.J."/>
            <person name="Thomas B.C."/>
            <person name="Singh A."/>
            <person name="Wilkins M.J."/>
            <person name="Karaoz U."/>
            <person name="Brodie E.L."/>
            <person name="Williams K.H."/>
            <person name="Hubbard S.S."/>
            <person name="Banfield J.F."/>
        </authorList>
    </citation>
    <scope>NUCLEOTIDE SEQUENCE [LARGE SCALE GENOMIC DNA]</scope>
</reference>
<feature type="domain" description="HD" evidence="3">
    <location>
        <begin position="17"/>
        <end position="170"/>
    </location>
</feature>
<dbReference type="STRING" id="1802695.A3A13_01745"/>
<gene>
    <name evidence="4" type="ORF">A3A13_01745</name>
</gene>
<evidence type="ECO:0000313" key="4">
    <source>
        <dbReference type="EMBL" id="OGN23656.1"/>
    </source>
</evidence>
<dbReference type="SUPFAM" id="SSF109604">
    <property type="entry name" value="HD-domain/PDEase-like"/>
    <property type="match status" value="1"/>
</dbReference>
<protein>
    <recommendedName>
        <fullName evidence="3">HD domain-containing protein</fullName>
    </recommendedName>
</protein>
<evidence type="ECO:0000313" key="5">
    <source>
        <dbReference type="Proteomes" id="UP000178911"/>
    </source>
</evidence>
<dbReference type="AlphaFoldDB" id="A0A1F8GG08"/>
<dbReference type="PANTHER" id="PTHR11845:SF13">
    <property type="entry name" value="5'-DEOXYNUCLEOTIDASE HDDC2"/>
    <property type="match status" value="1"/>
</dbReference>
<evidence type="ECO:0000259" key="3">
    <source>
        <dbReference type="Pfam" id="PF13023"/>
    </source>
</evidence>
<dbReference type="Gene3D" id="1.10.3210.10">
    <property type="entry name" value="Hypothetical protein af1432"/>
    <property type="match status" value="1"/>
</dbReference>
<comment type="caution">
    <text evidence="4">The sequence shown here is derived from an EMBL/GenBank/DDBJ whole genome shotgun (WGS) entry which is preliminary data.</text>
</comment>
<evidence type="ECO:0000256" key="2">
    <source>
        <dbReference type="ARBA" id="ARBA00022801"/>
    </source>
</evidence>
<dbReference type="InterPro" id="IPR006674">
    <property type="entry name" value="HD_domain"/>
</dbReference>
<name>A0A1F8GG08_9BACT</name>
<dbReference type="PANTHER" id="PTHR11845">
    <property type="entry name" value="5'-DEOXYNUCLEOTIDASE HDDC2"/>
    <property type="match status" value="1"/>
</dbReference>
<evidence type="ECO:0000256" key="1">
    <source>
        <dbReference type="ARBA" id="ARBA00022723"/>
    </source>
</evidence>
<dbReference type="Pfam" id="PF13023">
    <property type="entry name" value="HD_3"/>
    <property type="match status" value="1"/>
</dbReference>
<proteinExistence type="predicted"/>